<name>A0A6G0SZ47_APHGL</name>
<evidence type="ECO:0000313" key="1">
    <source>
        <dbReference type="EMBL" id="KAE9523656.1"/>
    </source>
</evidence>
<feature type="non-terminal residue" evidence="1">
    <location>
        <position position="1"/>
    </location>
</feature>
<reference evidence="1 2" key="1">
    <citation type="submission" date="2019-08" db="EMBL/GenBank/DDBJ databases">
        <title>The genome of the soybean aphid Biotype 1, its phylome, world population structure and adaptation to the North American continent.</title>
        <authorList>
            <person name="Giordano R."/>
            <person name="Donthu R.K."/>
            <person name="Hernandez A.G."/>
            <person name="Wright C.L."/>
            <person name="Zimin A.V."/>
        </authorList>
    </citation>
    <scope>NUCLEOTIDE SEQUENCE [LARGE SCALE GENOMIC DNA]</scope>
    <source>
        <tissue evidence="1">Whole aphids</tissue>
    </source>
</reference>
<proteinExistence type="predicted"/>
<gene>
    <name evidence="1" type="ORF">AGLY_016208</name>
</gene>
<keyword evidence="2" id="KW-1185">Reference proteome</keyword>
<organism evidence="1 2">
    <name type="scientific">Aphis glycines</name>
    <name type="common">Soybean aphid</name>
    <dbReference type="NCBI Taxonomy" id="307491"/>
    <lineage>
        <taxon>Eukaryota</taxon>
        <taxon>Metazoa</taxon>
        <taxon>Ecdysozoa</taxon>
        <taxon>Arthropoda</taxon>
        <taxon>Hexapoda</taxon>
        <taxon>Insecta</taxon>
        <taxon>Pterygota</taxon>
        <taxon>Neoptera</taxon>
        <taxon>Paraneoptera</taxon>
        <taxon>Hemiptera</taxon>
        <taxon>Sternorrhyncha</taxon>
        <taxon>Aphidomorpha</taxon>
        <taxon>Aphidoidea</taxon>
        <taxon>Aphididae</taxon>
        <taxon>Aphidini</taxon>
        <taxon>Aphis</taxon>
        <taxon>Aphis</taxon>
    </lineage>
</organism>
<evidence type="ECO:0000313" key="2">
    <source>
        <dbReference type="Proteomes" id="UP000475862"/>
    </source>
</evidence>
<dbReference type="AlphaFoldDB" id="A0A6G0SZ47"/>
<accession>A0A6G0SZ47</accession>
<comment type="caution">
    <text evidence="1">The sequence shown here is derived from an EMBL/GenBank/DDBJ whole genome shotgun (WGS) entry which is preliminary data.</text>
</comment>
<dbReference type="Proteomes" id="UP000475862">
    <property type="component" value="Unassembled WGS sequence"/>
</dbReference>
<protein>
    <submittedName>
        <fullName evidence="1">Uncharacterized protein</fullName>
    </submittedName>
</protein>
<dbReference type="EMBL" id="VYZN01000079">
    <property type="protein sequence ID" value="KAE9523656.1"/>
    <property type="molecule type" value="Genomic_DNA"/>
</dbReference>
<sequence length="171" mass="19776">SLIIIKSITNRVGQIQMHLKLWHMLVCLEQYITDHWSQSLTCAQNRNCVLICCLPNVDISFPVLHPRTASGSSPSTVSITIDKVQTFVITSSITFKIQIKKRIFLNSLKRSMNKTYYYLKHCTIYKSNPNHIQSLGKVKSSIFNSQYHWVSVLYSYHGTMPLSIFYEATRR</sequence>